<dbReference type="SUPFAM" id="SSF53850">
    <property type="entry name" value="Periplasmic binding protein-like II"/>
    <property type="match status" value="1"/>
</dbReference>
<dbReference type="PANTHER" id="PTHR30290:SF34">
    <property type="entry name" value="ABC TRANSPORTER, PERIPLASMIC OLIGO-PEPTIDE BINDING PROTEIN, PUTATIVE-RELATED"/>
    <property type="match status" value="1"/>
</dbReference>
<feature type="signal peptide" evidence="1">
    <location>
        <begin position="1"/>
        <end position="25"/>
    </location>
</feature>
<evidence type="ECO:0000259" key="2">
    <source>
        <dbReference type="Pfam" id="PF00496"/>
    </source>
</evidence>
<dbReference type="RefSeq" id="WP_369017412.1">
    <property type="nucleotide sequence ID" value="NZ_CP121689.1"/>
</dbReference>
<dbReference type="Gene3D" id="3.10.105.10">
    <property type="entry name" value="Dipeptide-binding Protein, Domain 3"/>
    <property type="match status" value="1"/>
</dbReference>
<dbReference type="InterPro" id="IPR000914">
    <property type="entry name" value="SBP_5_dom"/>
</dbReference>
<evidence type="ECO:0000313" key="3">
    <source>
        <dbReference type="EMBL" id="WZL75266.1"/>
    </source>
</evidence>
<dbReference type="Proteomes" id="UP001461341">
    <property type="component" value="Chromosome"/>
</dbReference>
<sequence length="615" mass="70933">MRNWKILSYLLVVFWVVSSLSLAMAEVKNPDTYIYLGIGEPDTLDPHYAYDTASGEVINFVYENLIAYKGESITEFVPRLATEVPSVENGLIRDDGKTYVFPIRKGVTFHNGNALTPEDVEYSFERGILFDPHAGPMWMIIEALFNYQTIEDFVADKVGIAWSDMFNEDGTLKDPAYEEKLVDFYNQYIDPAIEVEGDNVVFHLVRPFAPFLSILAQNASWGAILDKETCVELGLWDGKPEEWWKYHNLKKEESPLYEKAIGTGPFVLSEWDRTQQKVTLVRNENYWGEKPKIAKAIIWGIDEWSTRRAMLEAGDADQIYTPLQYLDQVKGMENVVIREGARLVITAMHFNWNVVPESKYLGSGKLDGEGIPPDFFSDIHVRKAFCYAFDYETFINEVLNGYAYRIPSVLPRGLLGYNENLPMYQFDLEKAKEELQKAWNGEIWEKGFKLTLLYNTGNEARQTACEMLKENIESLNPKFKIEVQGVQWPTYLDAYRSGQLPAFVIGWLADYPDPHNFIFTYYHSNGVYGTTQGENFIKFAQENLDSLIEEAIAKTNPEERQKLYEEIQKIAYENALGIPFYQPIDIFAMRSWVKGWMFNPMRPGEVNFDGVWKEE</sequence>
<keyword evidence="4" id="KW-1185">Reference proteome</keyword>
<name>A0ABZ2YAF8_9BACT</name>
<proteinExistence type="predicted"/>
<keyword evidence="1" id="KW-0732">Signal</keyword>
<protein>
    <submittedName>
        <fullName evidence="3">ABC transporter substrate-binding protein</fullName>
    </submittedName>
</protein>
<dbReference type="Gene3D" id="3.40.190.10">
    <property type="entry name" value="Periplasmic binding protein-like II"/>
    <property type="match status" value="1"/>
</dbReference>
<dbReference type="InterPro" id="IPR030678">
    <property type="entry name" value="Peptide/Ni-bd"/>
</dbReference>
<dbReference type="CDD" id="cd08512">
    <property type="entry name" value="PBP2_NikA_DppA_OppA_like_7"/>
    <property type="match status" value="1"/>
</dbReference>
<dbReference type="Pfam" id="PF00496">
    <property type="entry name" value="SBP_bac_5"/>
    <property type="match status" value="1"/>
</dbReference>
<evidence type="ECO:0000313" key="4">
    <source>
        <dbReference type="Proteomes" id="UP001461341"/>
    </source>
</evidence>
<dbReference type="PANTHER" id="PTHR30290">
    <property type="entry name" value="PERIPLASMIC BINDING COMPONENT OF ABC TRANSPORTER"/>
    <property type="match status" value="1"/>
</dbReference>
<feature type="chain" id="PRO_5045467730" evidence="1">
    <location>
        <begin position="26"/>
        <end position="615"/>
    </location>
</feature>
<evidence type="ECO:0000256" key="1">
    <source>
        <dbReference type="SAM" id="SignalP"/>
    </source>
</evidence>
<accession>A0ABZ2YAF8</accession>
<organism evidence="3 4">
    <name type="scientific">Thermatribacter velox</name>
    <dbReference type="NCBI Taxonomy" id="3039681"/>
    <lineage>
        <taxon>Bacteria</taxon>
        <taxon>Pseudomonadati</taxon>
        <taxon>Atribacterota</taxon>
        <taxon>Atribacteria</taxon>
        <taxon>Atribacterales</taxon>
        <taxon>Thermatribacteraceae</taxon>
        <taxon>Thermatribacter</taxon>
    </lineage>
</organism>
<gene>
    <name evidence="3" type="ORF">QBE54_06595</name>
</gene>
<feature type="domain" description="Solute-binding protein family 5" evidence="2">
    <location>
        <begin position="75"/>
        <end position="527"/>
    </location>
</feature>
<dbReference type="Gene3D" id="3.90.76.10">
    <property type="entry name" value="Dipeptide-binding Protein, Domain 1"/>
    <property type="match status" value="1"/>
</dbReference>
<dbReference type="InterPro" id="IPR039424">
    <property type="entry name" value="SBP_5"/>
</dbReference>
<dbReference type="EMBL" id="CP121689">
    <property type="protein sequence ID" value="WZL75266.1"/>
    <property type="molecule type" value="Genomic_DNA"/>
</dbReference>
<dbReference type="PIRSF" id="PIRSF002741">
    <property type="entry name" value="MppA"/>
    <property type="match status" value="1"/>
</dbReference>
<reference evidence="3 4" key="1">
    <citation type="submission" date="2023-03" db="EMBL/GenBank/DDBJ databases">
        <title>Novel Species.</title>
        <authorList>
            <person name="Ma S."/>
        </authorList>
    </citation>
    <scope>NUCLEOTIDE SEQUENCE [LARGE SCALE GENOMIC DNA]</scope>
    <source>
        <strain evidence="3 4">B11</strain>
    </source>
</reference>